<gene>
    <name evidence="9 12" type="primary">tatB</name>
    <name evidence="12" type="ORF">P0Y50_12355</name>
</gene>
<comment type="subunit">
    <text evidence="9">The Tat system comprises two distinct complexes: a TatABC complex, containing multiple copies of TatA, TatB and TatC subunits, and a separate TatA complex, containing only TatA subunits. Substrates initially bind to the TatABC complex, which probably triggers association of the separate TatA complex to form the active translocon.</text>
</comment>
<dbReference type="GO" id="GO:0033281">
    <property type="term" value="C:TAT protein transport complex"/>
    <property type="evidence" value="ECO:0007669"/>
    <property type="project" value="UniProtKB-UniRule"/>
</dbReference>
<evidence type="ECO:0000256" key="1">
    <source>
        <dbReference type="ARBA" id="ARBA00004167"/>
    </source>
</evidence>
<evidence type="ECO:0000256" key="11">
    <source>
        <dbReference type="SAM" id="Phobius"/>
    </source>
</evidence>
<accession>A0AAJ5WXI4</accession>
<keyword evidence="3 9" id="KW-1003">Cell membrane</keyword>
<evidence type="ECO:0000256" key="10">
    <source>
        <dbReference type="SAM" id="MobiDB-lite"/>
    </source>
</evidence>
<keyword evidence="5 9" id="KW-0653">Protein transport</keyword>
<comment type="subcellular location">
    <subcellularLocation>
        <location evidence="9">Cell membrane</location>
        <topology evidence="9">Single-pass membrane protein</topology>
    </subcellularLocation>
    <subcellularLocation>
        <location evidence="1">Membrane</location>
        <topology evidence="1">Single-pass membrane protein</topology>
    </subcellularLocation>
</comment>
<dbReference type="AlphaFoldDB" id="A0AAJ5WXI4"/>
<dbReference type="Gene3D" id="1.20.5.3310">
    <property type="match status" value="1"/>
</dbReference>
<feature type="compositionally biased region" description="Low complexity" evidence="10">
    <location>
        <begin position="152"/>
        <end position="177"/>
    </location>
</feature>
<comment type="similarity">
    <text evidence="9">Belongs to the TatB family.</text>
</comment>
<organism evidence="12 13">
    <name type="scientific">Candidatus Brevundimonas colombiensis</name>
    <dbReference type="NCBI Taxonomy" id="3121376"/>
    <lineage>
        <taxon>Bacteria</taxon>
        <taxon>Pseudomonadati</taxon>
        <taxon>Pseudomonadota</taxon>
        <taxon>Alphaproteobacteria</taxon>
        <taxon>Caulobacterales</taxon>
        <taxon>Caulobacteraceae</taxon>
        <taxon>Brevundimonas</taxon>
    </lineage>
</organism>
<dbReference type="GO" id="GO:0043953">
    <property type="term" value="P:protein transport by the Tat complex"/>
    <property type="evidence" value="ECO:0007669"/>
    <property type="project" value="UniProtKB-UniRule"/>
</dbReference>
<evidence type="ECO:0000256" key="6">
    <source>
        <dbReference type="ARBA" id="ARBA00022989"/>
    </source>
</evidence>
<dbReference type="NCBIfam" id="TIGR01410">
    <property type="entry name" value="tatB"/>
    <property type="match status" value="1"/>
</dbReference>
<comment type="function">
    <text evidence="9">Part of the twin-arginine translocation (Tat) system that transports large folded proteins containing a characteristic twin-arginine motif in their signal peptide across membranes. Together with TatC, TatB is part of a receptor directly interacting with Tat signal peptides. TatB may form an oligomeric binding site that transiently accommodates folded Tat precursor proteins before their translocation.</text>
</comment>
<dbReference type="Pfam" id="PF02416">
    <property type="entry name" value="TatA_B_E"/>
    <property type="match status" value="1"/>
</dbReference>
<keyword evidence="6 9" id="KW-1133">Transmembrane helix</keyword>
<dbReference type="EMBL" id="CP119326">
    <property type="protein sequence ID" value="WEK39324.1"/>
    <property type="molecule type" value="Genomic_DNA"/>
</dbReference>
<sequence>MGGLAPGVGGFELVVIGIVALLVVGPKDLPILMRRVGQMVAKARAMANEFRTSFDEMARQSELDELRKEVEALRTGQGAMYPLGAEADAAFKDIHAGLNAPASSTPLPAPAPEAPVMTPAADEWPDTGAASDAEPAVASAAKRKPTVKKAAAKTATVAKAKAPKTPSTKPKVAKPVATQAKTSSANAAKPRVARKKAVDL</sequence>
<proteinExistence type="inferred from homology"/>
<reference evidence="12" key="1">
    <citation type="submission" date="2023-03" db="EMBL/GenBank/DDBJ databases">
        <title>Andean soil-derived lignocellulolytic bacterial consortium as a source of novel taxa and putative plastic-active enzymes.</title>
        <authorList>
            <person name="Diaz-Garcia L."/>
            <person name="Chuvochina M."/>
            <person name="Feuerriegel G."/>
            <person name="Bunk B."/>
            <person name="Sproer C."/>
            <person name="Streit W.R."/>
            <person name="Rodriguez L.M."/>
            <person name="Overmann J."/>
            <person name="Jimenez D.J."/>
        </authorList>
    </citation>
    <scope>NUCLEOTIDE SEQUENCE</scope>
    <source>
        <strain evidence="12">MAG 833</strain>
    </source>
</reference>
<dbReference type="PANTHER" id="PTHR33162:SF1">
    <property type="entry name" value="SEC-INDEPENDENT PROTEIN TRANSLOCASE PROTEIN TATA, CHLOROPLASTIC"/>
    <property type="match status" value="1"/>
</dbReference>
<feature type="compositionally biased region" description="Low complexity" evidence="10">
    <location>
        <begin position="129"/>
        <end position="140"/>
    </location>
</feature>
<evidence type="ECO:0000256" key="4">
    <source>
        <dbReference type="ARBA" id="ARBA00022692"/>
    </source>
</evidence>
<feature type="compositionally biased region" description="Basic residues" evidence="10">
    <location>
        <begin position="141"/>
        <end position="151"/>
    </location>
</feature>
<dbReference type="Proteomes" id="UP001213664">
    <property type="component" value="Chromosome"/>
</dbReference>
<dbReference type="PRINTS" id="PR01506">
    <property type="entry name" value="TATBPROTEIN"/>
</dbReference>
<feature type="transmembrane region" description="Helical" evidence="11">
    <location>
        <begin position="6"/>
        <end position="25"/>
    </location>
</feature>
<evidence type="ECO:0000256" key="3">
    <source>
        <dbReference type="ARBA" id="ARBA00022475"/>
    </source>
</evidence>
<name>A0AAJ5WXI4_9CAUL</name>
<evidence type="ECO:0000256" key="7">
    <source>
        <dbReference type="ARBA" id="ARBA00023010"/>
    </source>
</evidence>
<keyword evidence="2 9" id="KW-0813">Transport</keyword>
<dbReference type="InterPro" id="IPR018448">
    <property type="entry name" value="TatB"/>
</dbReference>
<evidence type="ECO:0000256" key="8">
    <source>
        <dbReference type="ARBA" id="ARBA00023136"/>
    </source>
</evidence>
<dbReference type="GO" id="GO:0008320">
    <property type="term" value="F:protein transmembrane transporter activity"/>
    <property type="evidence" value="ECO:0007669"/>
    <property type="project" value="UniProtKB-UniRule"/>
</dbReference>
<dbReference type="PANTHER" id="PTHR33162">
    <property type="entry name" value="SEC-INDEPENDENT PROTEIN TRANSLOCASE PROTEIN TATA, CHLOROPLASTIC"/>
    <property type="match status" value="1"/>
</dbReference>
<protein>
    <recommendedName>
        <fullName evidence="9">Sec-independent protein translocase protein TatB</fullName>
    </recommendedName>
</protein>
<evidence type="ECO:0000256" key="2">
    <source>
        <dbReference type="ARBA" id="ARBA00022448"/>
    </source>
</evidence>
<keyword evidence="7 9" id="KW-0811">Translocation</keyword>
<dbReference type="InterPro" id="IPR003369">
    <property type="entry name" value="TatA/B/E"/>
</dbReference>
<evidence type="ECO:0000256" key="5">
    <source>
        <dbReference type="ARBA" id="ARBA00022927"/>
    </source>
</evidence>
<evidence type="ECO:0000313" key="13">
    <source>
        <dbReference type="Proteomes" id="UP001213664"/>
    </source>
</evidence>
<evidence type="ECO:0000256" key="9">
    <source>
        <dbReference type="HAMAP-Rule" id="MF_00237"/>
    </source>
</evidence>
<feature type="compositionally biased region" description="Basic residues" evidence="10">
    <location>
        <begin position="191"/>
        <end position="200"/>
    </location>
</feature>
<feature type="region of interest" description="Disordered" evidence="10">
    <location>
        <begin position="102"/>
        <end position="200"/>
    </location>
</feature>
<dbReference type="HAMAP" id="MF_00237">
    <property type="entry name" value="TatB"/>
    <property type="match status" value="1"/>
</dbReference>
<evidence type="ECO:0000313" key="12">
    <source>
        <dbReference type="EMBL" id="WEK39324.1"/>
    </source>
</evidence>
<keyword evidence="8 9" id="KW-0472">Membrane</keyword>
<keyword evidence="4 9" id="KW-0812">Transmembrane</keyword>